<dbReference type="InterPro" id="IPR013761">
    <property type="entry name" value="SAM/pointed_sf"/>
</dbReference>
<dbReference type="SMART" id="SM00454">
    <property type="entry name" value="SAM"/>
    <property type="match status" value="2"/>
</dbReference>
<evidence type="ECO:0000313" key="7">
    <source>
        <dbReference type="Ensembl" id="ENSSSCP00050020144.1"/>
    </source>
</evidence>
<gene>
    <name evidence="7" type="primary">PPFIBP1</name>
</gene>
<dbReference type="Proteomes" id="UP000694571">
    <property type="component" value="Unplaced"/>
</dbReference>
<evidence type="ECO:0000256" key="5">
    <source>
        <dbReference type="SAM" id="MobiDB-lite"/>
    </source>
</evidence>
<dbReference type="InterPro" id="IPR001660">
    <property type="entry name" value="SAM"/>
</dbReference>
<dbReference type="PANTHER" id="PTHR12587:SF16">
    <property type="entry name" value="LIPRIN-BETA-1"/>
    <property type="match status" value="1"/>
</dbReference>
<dbReference type="SUPFAM" id="SSF144266">
    <property type="entry name" value="MPN010-like"/>
    <property type="match status" value="1"/>
</dbReference>
<proteinExistence type="inferred from homology"/>
<evidence type="ECO:0000256" key="3">
    <source>
        <dbReference type="ARBA" id="ARBA00023054"/>
    </source>
</evidence>
<keyword evidence="2" id="KW-0677">Repeat</keyword>
<evidence type="ECO:0000256" key="4">
    <source>
        <dbReference type="SAM" id="Coils"/>
    </source>
</evidence>
<feature type="compositionally biased region" description="Basic and acidic residues" evidence="5">
    <location>
        <begin position="441"/>
        <end position="463"/>
    </location>
</feature>
<dbReference type="Ensembl" id="ENSSSCT00050048391.1">
    <property type="protein sequence ID" value="ENSSSCP00050020144.1"/>
    <property type="gene ID" value="ENSSSCG00050035959.1"/>
</dbReference>
<sequence>MMSDASDMLAAALEQMDGIIAGSKALEYSNGIFDCQSPTSPFMGSLRALHLVEDLRGLLEMMEADEKEGLRCQIPDSTAETLVEWLQSQMTNGHLPGNGDVYQERLARLENDKESLVLQVSVLTDQVEAQGEKIRDLEFCLEEHREKLNATEEMLQQELLSRTSLETQKLDLMAEISNLKLKLTAVEKDRLDYEDRFRDTEGLMQEINDLRLRVSEMDTEKLQYEKKLKSTKEELASLKEQLEEKESEVKRLQEKLVCKMKGEGIEILDRDIEVQKMKKAVESLMAANEEKDRKIEDLRQCLNRYKKMQDTVVQAQGQKGQDDDFEDLLPSSSFSTLLDVQGFSELEKNLSPTPVMGSPSPDPFNTSAPEEFHTSILQVSIPSLLPASKGLETSEKAKLLPKPETPFEENDGKIILGPAAETQLCDSIPTSSLQKSSSLDNLKKEPSDGGKESAPKPSEDKAPVESSPFGSLPPKAPGHDASVDENPFGTRKARSSFGRGFFKIKSSKRTASAPNLAETEKETPEHLDLAGVSSRPKDSQGSSPFQMAPPSPDSKKKSRGIMKLFGRLRRSQSTTFNPDDMSEPEFKRGGTRATAGPRLGWSRDLGQSHSDLDMPFAKWTKEQVCNWLMEQGLGSYLNSGKHWIASGQTLLQASQQDLEKELGIKHSLHRKKLQLALQALGSEEETNHGKLDFNWVTRWLDDIGLPQYKTQFDEGRVDGRMLHYMTVVLEPRFNVETMAQLLNIPPSKTLLRRHLATHFNLLIGAEAQHQKRDAMELPDYVLLTATAKVKPKKLSFSNFGNLRKKKQEDGEEYVCPMELGQASGGTSKKGFKPGLDMRLYDEDDLDRLEQMEDSEGTVRQIGVFSEGINNLTHMLKEDDMFKDFAARSPSASMTDEDSNV</sequence>
<feature type="domain" description="SAM" evidence="6">
    <location>
        <begin position="619"/>
        <end position="683"/>
    </location>
</feature>
<evidence type="ECO:0000256" key="1">
    <source>
        <dbReference type="ARBA" id="ARBA00007547"/>
    </source>
</evidence>
<dbReference type="Ensembl" id="ENSSSCT00060009242.1">
    <property type="protein sequence ID" value="ENSSSCP00060003388.1"/>
    <property type="gene ID" value="ENSSSCG00060007236.1"/>
</dbReference>
<evidence type="ECO:0000313" key="8">
    <source>
        <dbReference type="Proteomes" id="UP000694571"/>
    </source>
</evidence>
<evidence type="ECO:0000259" key="6">
    <source>
        <dbReference type="PROSITE" id="PS50105"/>
    </source>
</evidence>
<name>A0A8D0IQA9_PIG</name>
<dbReference type="SUPFAM" id="SSF47769">
    <property type="entry name" value="SAM/Pointed domain"/>
    <property type="match status" value="2"/>
</dbReference>
<protein>
    <recommendedName>
        <fullName evidence="6">SAM domain-containing protein</fullName>
    </recommendedName>
</protein>
<accession>A0A8D0IQA9</accession>
<dbReference type="AlphaFoldDB" id="A0A8D0IQA9"/>
<feature type="region of interest" description="Disordered" evidence="5">
    <location>
        <begin position="430"/>
        <end position="494"/>
    </location>
</feature>
<dbReference type="CDD" id="cd09563">
    <property type="entry name" value="SAM_liprin-beta1_2_repeat1"/>
    <property type="match status" value="1"/>
</dbReference>
<feature type="region of interest" description="Disordered" evidence="5">
    <location>
        <begin position="508"/>
        <end position="602"/>
    </location>
</feature>
<feature type="coiled-coil region" evidence="4">
    <location>
        <begin position="99"/>
        <end position="308"/>
    </location>
</feature>
<dbReference type="FunFam" id="1.10.150.50:FF:000017">
    <property type="entry name" value="Liprin-beta-1 isoform 1"/>
    <property type="match status" value="1"/>
</dbReference>
<feature type="domain" description="SAM" evidence="6">
    <location>
        <begin position="691"/>
        <end position="726"/>
    </location>
</feature>
<feature type="compositionally biased region" description="Basic and acidic residues" evidence="5">
    <location>
        <begin position="518"/>
        <end position="528"/>
    </location>
</feature>
<feature type="compositionally biased region" description="Polar residues" evidence="5">
    <location>
        <begin position="430"/>
        <end position="440"/>
    </location>
</feature>
<dbReference type="Gene3D" id="1.10.150.50">
    <property type="entry name" value="Transcription Factor, Ets-1"/>
    <property type="match status" value="2"/>
</dbReference>
<evidence type="ECO:0000256" key="2">
    <source>
        <dbReference type="ARBA" id="ARBA00022737"/>
    </source>
</evidence>
<dbReference type="Proteomes" id="UP000694723">
    <property type="component" value="Unplaced"/>
</dbReference>
<dbReference type="Pfam" id="PF00536">
    <property type="entry name" value="SAM_1"/>
    <property type="match status" value="2"/>
</dbReference>
<comment type="similarity">
    <text evidence="1">Belongs to the liprin family. Liprin-beta subfamily.</text>
</comment>
<keyword evidence="3 4" id="KW-0175">Coiled coil</keyword>
<dbReference type="Pfam" id="PF26022">
    <property type="entry name" value="CC_Liprin_beta"/>
    <property type="match status" value="1"/>
</dbReference>
<organism evidence="7 8">
    <name type="scientific">Sus scrofa</name>
    <name type="common">Pig</name>
    <dbReference type="NCBI Taxonomy" id="9823"/>
    <lineage>
        <taxon>Eukaryota</taxon>
        <taxon>Metazoa</taxon>
        <taxon>Chordata</taxon>
        <taxon>Craniata</taxon>
        <taxon>Vertebrata</taxon>
        <taxon>Euteleostomi</taxon>
        <taxon>Mammalia</taxon>
        <taxon>Eutheria</taxon>
        <taxon>Laurasiatheria</taxon>
        <taxon>Artiodactyla</taxon>
        <taxon>Suina</taxon>
        <taxon>Suidae</taxon>
        <taxon>Sus</taxon>
    </lineage>
</organism>
<feature type="region of interest" description="Disordered" evidence="5">
    <location>
        <begin position="349"/>
        <end position="369"/>
    </location>
</feature>
<dbReference type="InterPro" id="IPR029515">
    <property type="entry name" value="Liprin"/>
</dbReference>
<reference evidence="7" key="1">
    <citation type="submission" date="2025-05" db="UniProtKB">
        <authorList>
            <consortium name="Ensembl"/>
        </authorList>
    </citation>
    <scope>IDENTIFICATION</scope>
</reference>
<dbReference type="InterPro" id="IPR037617">
    <property type="entry name" value="LIPB1/2_SAM_1"/>
</dbReference>
<feature type="compositionally biased region" description="Basic residues" evidence="5">
    <location>
        <begin position="556"/>
        <end position="570"/>
    </location>
</feature>
<dbReference type="PROSITE" id="PS50105">
    <property type="entry name" value="SAM_DOMAIN"/>
    <property type="match status" value="2"/>
</dbReference>
<dbReference type="PANTHER" id="PTHR12587">
    <property type="entry name" value="LAR INTERACTING PROTEIN LIP -RELATED PROTEIN"/>
    <property type="match status" value="1"/>
</dbReference>
<dbReference type="InterPro" id="IPR058914">
    <property type="entry name" value="LIPB1/2_CC"/>
</dbReference>